<evidence type="ECO:0000256" key="14">
    <source>
        <dbReference type="RuleBase" id="RU003738"/>
    </source>
</evidence>
<feature type="binding site" evidence="12">
    <location>
        <position position="390"/>
    </location>
    <ligand>
        <name>pyridoxal 5'-phosphate</name>
        <dbReference type="ChEBI" id="CHEBI:597326"/>
    </ligand>
</feature>
<dbReference type="FunFam" id="2.40.37.10:FF:000003">
    <property type="entry name" value="Diaminopimelate decarboxylase"/>
    <property type="match status" value="1"/>
</dbReference>
<evidence type="ECO:0000259" key="16">
    <source>
        <dbReference type="Pfam" id="PF02784"/>
    </source>
</evidence>
<keyword evidence="18" id="KW-1185">Reference proteome</keyword>
<name>M8EDX4_9BACL</name>
<accession>M8EDX4</accession>
<proteinExistence type="inferred from homology"/>
<dbReference type="PANTHER" id="PTHR43727">
    <property type="entry name" value="DIAMINOPIMELATE DECARBOXYLASE"/>
    <property type="match status" value="1"/>
</dbReference>
<evidence type="ECO:0000256" key="8">
    <source>
        <dbReference type="ARBA" id="ARBA00060643"/>
    </source>
</evidence>
<evidence type="ECO:0000256" key="5">
    <source>
        <dbReference type="ARBA" id="ARBA00023154"/>
    </source>
</evidence>
<feature type="binding site" evidence="12">
    <location>
        <position position="293"/>
    </location>
    <ligand>
        <name>substrate</name>
    </ligand>
</feature>
<dbReference type="Pfam" id="PF02784">
    <property type="entry name" value="Orn_Arg_deC_N"/>
    <property type="match status" value="1"/>
</dbReference>
<dbReference type="GO" id="GO:0009089">
    <property type="term" value="P:lysine biosynthetic process via diaminopimelate"/>
    <property type="evidence" value="ECO:0007669"/>
    <property type="project" value="UniProtKB-UniRule"/>
</dbReference>
<dbReference type="InterPro" id="IPR009006">
    <property type="entry name" value="Ala_racemase/Decarboxylase_C"/>
</dbReference>
<dbReference type="InterPro" id="IPR022657">
    <property type="entry name" value="De-COase2_CS"/>
</dbReference>
<evidence type="ECO:0000256" key="3">
    <source>
        <dbReference type="ARBA" id="ARBA00022793"/>
    </source>
</evidence>
<sequence>MYLHGTSRVNEKGHLEIGGCDVTDLAAEYGTPLYVYDEALIRSKCRAFVDAFRESGFSFQVAYASKAFCTMAMCKLIEEEGLSLDVVSGGELFTALQAGFPVERIHFHGNNKSIEEIEMALDARIGCFVVDNFYELSLLAQLGEERQEKVAVLLRVTPGVEAHTHEYISTGQQDSKFGFDVKSGQALEAIRQANESKWLHLLGVHSHIGSQIFETDGFLVAIKRLVELLEEAKEKFGFISQVLNVGGGFGIRYVEGDTPLAPGDYVKAITAAVRAELSDRQMPLPELWIEPGRSIIGDAGTTLYHIGSQKEIPNVRKYVAVNGGMTDNLRPALYQAQYEAAIANRMNEADTETVSIAGKCCETGDMLIRDIALPRAKAGDILAVSSTGAYGYAMSNNYNRIPRPAVVFVHDGTAELVVKRETFADVVSQDVLPKGSKVLR</sequence>
<dbReference type="InterPro" id="IPR029066">
    <property type="entry name" value="PLP-binding_barrel"/>
</dbReference>
<dbReference type="GO" id="GO:0008836">
    <property type="term" value="F:diaminopimelate decarboxylase activity"/>
    <property type="evidence" value="ECO:0007669"/>
    <property type="project" value="UniProtKB-UniRule"/>
</dbReference>
<feature type="binding site" evidence="12">
    <location>
        <position position="248"/>
    </location>
    <ligand>
        <name>pyridoxal 5'-phosphate</name>
        <dbReference type="ChEBI" id="CHEBI:597326"/>
    </ligand>
</feature>
<dbReference type="SUPFAM" id="SSF51419">
    <property type="entry name" value="PLP-binding barrel"/>
    <property type="match status" value="1"/>
</dbReference>
<keyword evidence="3 12" id="KW-0210">Decarboxylase</keyword>
<dbReference type="EMBL" id="APBN01000002">
    <property type="protein sequence ID" value="EMT53665.1"/>
    <property type="molecule type" value="Genomic_DNA"/>
</dbReference>
<feature type="active site" description="Proton donor" evidence="13">
    <location>
        <position position="361"/>
    </location>
</feature>
<dbReference type="PANTHER" id="PTHR43727:SF2">
    <property type="entry name" value="GROUP IV DECARBOXYLASE"/>
    <property type="match status" value="1"/>
</dbReference>
<feature type="binding site" evidence="12">
    <location>
        <position position="362"/>
    </location>
    <ligand>
        <name>substrate</name>
    </ligand>
</feature>
<dbReference type="InterPro" id="IPR000183">
    <property type="entry name" value="Orn/DAP/Arg_de-COase"/>
</dbReference>
<dbReference type="EC" id="4.1.1.20" evidence="10 12"/>
<feature type="modified residue" description="N6-(pyridoxal phosphate)lysine" evidence="12 13">
    <location>
        <position position="66"/>
    </location>
</feature>
<dbReference type="SUPFAM" id="SSF50621">
    <property type="entry name" value="Alanine racemase C-terminal domain-like"/>
    <property type="match status" value="1"/>
</dbReference>
<dbReference type="Pfam" id="PF00278">
    <property type="entry name" value="Orn_DAP_Arg_deC"/>
    <property type="match status" value="1"/>
</dbReference>
<evidence type="ECO:0000256" key="7">
    <source>
        <dbReference type="ARBA" id="ARBA00050464"/>
    </source>
</evidence>
<dbReference type="FunFam" id="3.20.20.10:FF:000003">
    <property type="entry name" value="Diaminopimelate decarboxylase"/>
    <property type="match status" value="1"/>
</dbReference>
<dbReference type="RefSeq" id="WP_003387175.1">
    <property type="nucleotide sequence ID" value="NZ_APBN01000002.1"/>
</dbReference>
<dbReference type="PRINTS" id="PR01181">
    <property type="entry name" value="DAPDCRBXLASE"/>
</dbReference>
<evidence type="ECO:0000256" key="10">
    <source>
        <dbReference type="ARBA" id="ARBA00066427"/>
    </source>
</evidence>
<evidence type="ECO:0000256" key="4">
    <source>
        <dbReference type="ARBA" id="ARBA00022898"/>
    </source>
</evidence>
<evidence type="ECO:0000256" key="12">
    <source>
        <dbReference type="HAMAP-Rule" id="MF_02120"/>
    </source>
</evidence>
<keyword evidence="5 12" id="KW-0457">Lysine biosynthesis</keyword>
<dbReference type="InterPro" id="IPR002986">
    <property type="entry name" value="DAP_deCOOHase_LysA"/>
</dbReference>
<evidence type="ECO:0000313" key="18">
    <source>
        <dbReference type="Proteomes" id="UP000012081"/>
    </source>
</evidence>
<evidence type="ECO:0000256" key="13">
    <source>
        <dbReference type="PIRSR" id="PIRSR600183-50"/>
    </source>
</evidence>
<dbReference type="InterPro" id="IPR022644">
    <property type="entry name" value="De-COase2_N"/>
</dbReference>
<reference evidence="17 18" key="1">
    <citation type="submission" date="2013-03" db="EMBL/GenBank/DDBJ databases">
        <title>Assembly of a new bacterial strain Brevibacillus borstelensis AK1.</title>
        <authorList>
            <person name="Rajan I."/>
            <person name="PoliReddy D."/>
            <person name="Sugumar T."/>
            <person name="Rathinam K."/>
            <person name="Alqarawi S."/>
            <person name="Khalil A.B."/>
            <person name="Sivakumar N."/>
        </authorList>
    </citation>
    <scope>NUCLEOTIDE SEQUENCE [LARGE SCALE GENOMIC DNA]</scope>
    <source>
        <strain evidence="17 18">AK1</strain>
    </source>
</reference>
<dbReference type="UniPathway" id="UPA00034">
    <property type="reaction ID" value="UER00027"/>
</dbReference>
<dbReference type="NCBIfam" id="TIGR01048">
    <property type="entry name" value="lysA"/>
    <property type="match status" value="1"/>
</dbReference>
<evidence type="ECO:0000256" key="2">
    <source>
        <dbReference type="ARBA" id="ARBA00022605"/>
    </source>
</evidence>
<dbReference type="PATRIC" id="fig|1300222.3.peg.1357"/>
<evidence type="ECO:0000259" key="15">
    <source>
        <dbReference type="Pfam" id="PF00278"/>
    </source>
</evidence>
<evidence type="ECO:0000313" key="17">
    <source>
        <dbReference type="EMBL" id="EMT53665.1"/>
    </source>
</evidence>
<evidence type="ECO:0000256" key="9">
    <source>
        <dbReference type="ARBA" id="ARBA00060983"/>
    </source>
</evidence>
<feature type="domain" description="Orn/DAP/Arg decarboxylase 2 N-terminal" evidence="16">
    <location>
        <begin position="40"/>
        <end position="296"/>
    </location>
</feature>
<dbReference type="Gene3D" id="2.40.37.10">
    <property type="entry name" value="Lyase, Ornithine Decarboxylase, Chain A, domain 1"/>
    <property type="match status" value="1"/>
</dbReference>
<organism evidence="17 18">
    <name type="scientific">Brevibacillus borstelensis AK1</name>
    <dbReference type="NCBI Taxonomy" id="1300222"/>
    <lineage>
        <taxon>Bacteria</taxon>
        <taxon>Bacillati</taxon>
        <taxon>Bacillota</taxon>
        <taxon>Bacilli</taxon>
        <taxon>Bacillales</taxon>
        <taxon>Paenibacillaceae</taxon>
        <taxon>Brevibacillus</taxon>
    </lineage>
</organism>
<dbReference type="CDD" id="cd06828">
    <property type="entry name" value="PLPDE_III_DapDC"/>
    <property type="match status" value="1"/>
</dbReference>
<keyword evidence="6 12" id="KW-0456">Lyase</keyword>
<dbReference type="GO" id="GO:0030170">
    <property type="term" value="F:pyridoxal phosphate binding"/>
    <property type="evidence" value="ECO:0007669"/>
    <property type="project" value="UniProtKB-UniRule"/>
</dbReference>
<dbReference type="OrthoDB" id="9802241at2"/>
<comment type="catalytic activity">
    <reaction evidence="7 12 14">
        <text>meso-2,6-diaminopimelate + H(+) = L-lysine + CO2</text>
        <dbReference type="Rhea" id="RHEA:15101"/>
        <dbReference type="ChEBI" id="CHEBI:15378"/>
        <dbReference type="ChEBI" id="CHEBI:16526"/>
        <dbReference type="ChEBI" id="CHEBI:32551"/>
        <dbReference type="ChEBI" id="CHEBI:57791"/>
        <dbReference type="EC" id="4.1.1.20"/>
    </reaction>
</comment>
<evidence type="ECO:0000256" key="1">
    <source>
        <dbReference type="ARBA" id="ARBA00001933"/>
    </source>
</evidence>
<dbReference type="Proteomes" id="UP000012081">
    <property type="component" value="Unassembled WGS sequence"/>
</dbReference>
<comment type="caution">
    <text evidence="17">The sequence shown here is derived from an EMBL/GenBank/DDBJ whole genome shotgun (WGS) entry which is preliminary data.</text>
</comment>
<dbReference type="InterPro" id="IPR022643">
    <property type="entry name" value="De-COase2_C"/>
</dbReference>
<feature type="binding site" evidence="12">
    <location>
        <begin position="290"/>
        <end position="293"/>
    </location>
    <ligand>
        <name>pyridoxal 5'-phosphate</name>
        <dbReference type="ChEBI" id="CHEBI:597326"/>
    </ligand>
</feature>
<dbReference type="HAMAP" id="MF_02120">
    <property type="entry name" value="LysA"/>
    <property type="match status" value="1"/>
</dbReference>
<evidence type="ECO:0000256" key="11">
    <source>
        <dbReference type="ARBA" id="ARBA00074972"/>
    </source>
</evidence>
<gene>
    <name evidence="12" type="primary">lysA</name>
    <name evidence="17" type="ORF">I532_06615</name>
</gene>
<feature type="binding site" evidence="12">
    <location>
        <position position="390"/>
    </location>
    <ligand>
        <name>substrate</name>
    </ligand>
</feature>
<comment type="cofactor">
    <cofactor evidence="1 12 13 14">
        <name>pyridoxal 5'-phosphate</name>
        <dbReference type="ChEBI" id="CHEBI:597326"/>
    </cofactor>
</comment>
<dbReference type="Gene3D" id="3.20.20.10">
    <property type="entry name" value="Alanine racemase"/>
    <property type="match status" value="1"/>
</dbReference>
<feature type="domain" description="Orn/DAP/Arg decarboxylase 2 C-terminal" evidence="15">
    <location>
        <begin position="34"/>
        <end position="388"/>
    </location>
</feature>
<feature type="binding site" evidence="12">
    <location>
        <position position="330"/>
    </location>
    <ligand>
        <name>substrate</name>
    </ligand>
</feature>
<protein>
    <recommendedName>
        <fullName evidence="11 12">Diaminopimelate decarboxylase</fullName>
        <shortName evidence="12">DAP decarboxylase</shortName>
        <shortName evidence="12">DAPDC</shortName>
        <ecNumber evidence="10 12">4.1.1.20</ecNumber>
    </recommendedName>
</protein>
<comment type="similarity">
    <text evidence="9 12">Belongs to the Orn/Lys/Arg decarboxylase class-II family. LysA subfamily.</text>
</comment>
<keyword evidence="2 12" id="KW-0028">Amino-acid biosynthesis</keyword>
<comment type="subunit">
    <text evidence="12">Homodimer.</text>
</comment>
<evidence type="ECO:0000256" key="6">
    <source>
        <dbReference type="ARBA" id="ARBA00023239"/>
    </source>
</evidence>
<comment type="function">
    <text evidence="12">Specifically catalyzes the decarboxylation of meso-diaminopimelate (meso-DAP) to L-lysine.</text>
</comment>
<dbReference type="AlphaFoldDB" id="M8EDX4"/>
<dbReference type="PROSITE" id="PS00879">
    <property type="entry name" value="ODR_DC_2_2"/>
    <property type="match status" value="1"/>
</dbReference>
<keyword evidence="4 12" id="KW-0663">Pyridoxal phosphate</keyword>
<dbReference type="PRINTS" id="PR01179">
    <property type="entry name" value="ODADCRBXLASE"/>
</dbReference>
<feature type="binding site" evidence="12">
    <location>
        <position position="334"/>
    </location>
    <ligand>
        <name>substrate</name>
    </ligand>
</feature>
<comment type="pathway">
    <text evidence="8 12 14">Amino-acid biosynthesis; L-lysine biosynthesis via DAP pathway; L-lysine from DL-2,6-diaminopimelate: step 1/1.</text>
</comment>
<dbReference type="STRING" id="1300222.I532_06615"/>